<evidence type="ECO:0000259" key="10">
    <source>
        <dbReference type="Pfam" id="PF01175"/>
    </source>
</evidence>
<keyword evidence="5 9" id="KW-0520">NAD</keyword>
<feature type="binding site" evidence="9">
    <location>
        <position position="493"/>
    </location>
    <ligand>
        <name>NAD(+)</name>
        <dbReference type="ChEBI" id="CHEBI:57540"/>
    </ligand>
</feature>
<dbReference type="RefSeq" id="WP_284100850.1">
    <property type="nucleotide sequence ID" value="NZ_JARRAF010000010.1"/>
</dbReference>
<dbReference type="EMBL" id="JARRAF010000010">
    <property type="protein sequence ID" value="MDK2124542.1"/>
    <property type="molecule type" value="Genomic_DNA"/>
</dbReference>
<feature type="binding site" evidence="9">
    <location>
        <begin position="243"/>
        <end position="244"/>
    </location>
    <ligand>
        <name>NAD(+)</name>
        <dbReference type="ChEBI" id="CHEBI:57540"/>
    </ligand>
</feature>
<dbReference type="PANTHER" id="PTHR12216">
    <property type="entry name" value="UROCANATE HYDRATASE"/>
    <property type="match status" value="1"/>
</dbReference>
<comment type="function">
    <text evidence="9">Catalyzes the conversion of urocanate to 4-imidazolone-5-propionate.</text>
</comment>
<dbReference type="InterPro" id="IPR055351">
    <property type="entry name" value="Urocanase"/>
</dbReference>
<dbReference type="InterPro" id="IPR038364">
    <property type="entry name" value="Urocanase_central_sf"/>
</dbReference>
<comment type="caution">
    <text evidence="13">The sequence shown here is derived from an EMBL/GenBank/DDBJ whole genome shotgun (WGS) entry which is preliminary data.</text>
</comment>
<feature type="binding site" evidence="9">
    <location>
        <position position="131"/>
    </location>
    <ligand>
        <name>NAD(+)</name>
        <dbReference type="ChEBI" id="CHEBI:57540"/>
    </ligand>
</feature>
<evidence type="ECO:0000259" key="12">
    <source>
        <dbReference type="Pfam" id="PF17392"/>
    </source>
</evidence>
<dbReference type="SUPFAM" id="SSF111326">
    <property type="entry name" value="Urocanase"/>
    <property type="match status" value="1"/>
</dbReference>
<dbReference type="HAMAP" id="MF_00577">
    <property type="entry name" value="HutU"/>
    <property type="match status" value="1"/>
</dbReference>
<comment type="catalytic activity">
    <reaction evidence="8 9">
        <text>4-imidazolone-5-propanoate = trans-urocanate + H2O</text>
        <dbReference type="Rhea" id="RHEA:13101"/>
        <dbReference type="ChEBI" id="CHEBI:15377"/>
        <dbReference type="ChEBI" id="CHEBI:17771"/>
        <dbReference type="ChEBI" id="CHEBI:77893"/>
        <dbReference type="EC" id="4.2.1.49"/>
    </reaction>
</comment>
<keyword evidence="14" id="KW-1185">Reference proteome</keyword>
<dbReference type="InterPro" id="IPR035085">
    <property type="entry name" value="Urocanase_Rossmann-like"/>
</dbReference>
<dbReference type="Pfam" id="PF17392">
    <property type="entry name" value="Urocanase_C"/>
    <property type="match status" value="1"/>
</dbReference>
<feature type="binding site" evidence="9">
    <location>
        <begin position="264"/>
        <end position="268"/>
    </location>
    <ligand>
        <name>NAD(+)</name>
        <dbReference type="ChEBI" id="CHEBI:57540"/>
    </ligand>
</feature>
<dbReference type="GO" id="GO:0016153">
    <property type="term" value="F:urocanate hydratase activity"/>
    <property type="evidence" value="ECO:0007669"/>
    <property type="project" value="UniProtKB-EC"/>
</dbReference>
<gene>
    <name evidence="9" type="primary">hutU</name>
    <name evidence="13" type="ORF">PZA18_10820</name>
</gene>
<evidence type="ECO:0000313" key="14">
    <source>
        <dbReference type="Proteomes" id="UP001172778"/>
    </source>
</evidence>
<sequence>MTDPRLDPTRQIRAPRGNTLTCKSWLTEAAYRMIQNNLDTEVAEHPQSLVVYGGIGRAARNWECYDRILDTLKTLNDDETLLIQSGKPVGVFRTHADAPRVLLANSNLVPHWANWEHFNELDRKGLMMYGQMTAGSWIYIGSQGIVQGTYETFFSVANQHFGGNPKGRWILTGGLGGMGGAQPLAATMAGFSMLAVECDETRIDFRLKTRYLDQKAANLNEALAIIEQAKADGRAVSVGLLGNAAEVFAEIVSRGITPDVVTDQTSAHDPVHGYLPLGWSLTQWRDRQKTDPQSIVEPAKRAMAIQVQAMLELQRRGAATLDYGNNIRQMALEMGVSNAFDFPGFVPAYIRPLFCEGIGPFRWVALSGDPEDIYKTDQKVKELIPDDPHLHNWLDMAKERIAFQGLPARICWVGLGDRHRLGQAFNEMVRNGELKAPVVIGRDHLDSGSVASPNRETEAMQDGSDAVSDWPLLNALLNTAGGATWVSLHHGGGVGMGFSQHSGVVIVCDGTEAAAKRIERVLWNDPATGVMRHADAGYDIAQNCARERGLNLPMLK</sequence>
<dbReference type="NCBIfam" id="NF003820">
    <property type="entry name" value="PRK05414.1"/>
    <property type="match status" value="1"/>
</dbReference>
<evidence type="ECO:0000256" key="1">
    <source>
        <dbReference type="ARBA" id="ARBA00004794"/>
    </source>
</evidence>
<keyword evidence="9" id="KW-0963">Cytoplasm</keyword>
<keyword evidence="6 9" id="KW-0456">Lyase</keyword>
<dbReference type="InterPro" id="IPR035401">
    <property type="entry name" value="Urocanase_C"/>
</dbReference>
<comment type="subcellular location">
    <subcellularLocation>
        <location evidence="9">Cytoplasm</location>
    </subcellularLocation>
</comment>
<comment type="similarity">
    <text evidence="2 9">Belongs to the urocanase family.</text>
</comment>
<comment type="pathway">
    <text evidence="1 9">Amino-acid degradation; L-histidine degradation into L-glutamate; N-formimidoyl-L-glutamate from L-histidine: step 2/3.</text>
</comment>
<dbReference type="PROSITE" id="PS01233">
    <property type="entry name" value="UROCANASE"/>
    <property type="match status" value="1"/>
</dbReference>
<feature type="domain" description="Urocanase Rossmann-like" evidence="10">
    <location>
        <begin position="141"/>
        <end position="349"/>
    </location>
</feature>
<evidence type="ECO:0000256" key="2">
    <source>
        <dbReference type="ARBA" id="ARBA00007578"/>
    </source>
</evidence>
<evidence type="ECO:0000256" key="4">
    <source>
        <dbReference type="ARBA" id="ARBA00022808"/>
    </source>
</evidence>
<evidence type="ECO:0000256" key="8">
    <source>
        <dbReference type="ARBA" id="ARBA00047623"/>
    </source>
</evidence>
<dbReference type="PIRSF" id="PIRSF001423">
    <property type="entry name" value="Urocanate_hydrat"/>
    <property type="match status" value="1"/>
</dbReference>
<comment type="cofactor">
    <cofactor evidence="9">
        <name>NAD(+)</name>
        <dbReference type="ChEBI" id="CHEBI:57540"/>
    </cofactor>
    <text evidence="9">Binds 1 NAD(+) per subunit.</text>
</comment>
<accession>A0ABT7E0V4</accession>
<dbReference type="InterPro" id="IPR023637">
    <property type="entry name" value="Urocanase-like"/>
</dbReference>
<dbReference type="InterPro" id="IPR023636">
    <property type="entry name" value="Urocanase_CS"/>
</dbReference>
<evidence type="ECO:0000256" key="5">
    <source>
        <dbReference type="ARBA" id="ARBA00023027"/>
    </source>
</evidence>
<feature type="domain" description="Urocanase N-terminal" evidence="11">
    <location>
        <begin position="12"/>
        <end position="138"/>
    </location>
</feature>
<feature type="active site" evidence="9">
    <location>
        <position position="411"/>
    </location>
</feature>
<organism evidence="13 14">
    <name type="scientific">Parachitinimonas caeni</name>
    <dbReference type="NCBI Taxonomy" id="3031301"/>
    <lineage>
        <taxon>Bacteria</taxon>
        <taxon>Pseudomonadati</taxon>
        <taxon>Pseudomonadota</taxon>
        <taxon>Betaproteobacteria</taxon>
        <taxon>Neisseriales</taxon>
        <taxon>Chitinibacteraceae</taxon>
        <taxon>Parachitinimonas</taxon>
    </lineage>
</organism>
<proteinExistence type="inferred from homology"/>
<dbReference type="Pfam" id="PF17391">
    <property type="entry name" value="Urocanase_N"/>
    <property type="match status" value="1"/>
</dbReference>
<dbReference type="Proteomes" id="UP001172778">
    <property type="component" value="Unassembled WGS sequence"/>
</dbReference>
<keyword evidence="4 9" id="KW-0369">Histidine metabolism</keyword>
<evidence type="ECO:0000256" key="7">
    <source>
        <dbReference type="ARBA" id="ARBA00031640"/>
    </source>
</evidence>
<feature type="binding site" evidence="9">
    <location>
        <begin position="274"/>
        <end position="275"/>
    </location>
    <ligand>
        <name>NAD(+)</name>
        <dbReference type="ChEBI" id="CHEBI:57540"/>
    </ligand>
</feature>
<dbReference type="InterPro" id="IPR035400">
    <property type="entry name" value="Urocanase_N"/>
</dbReference>
<reference evidence="13" key="1">
    <citation type="submission" date="2023-03" db="EMBL/GenBank/DDBJ databases">
        <title>Chitinimonas shenzhenensis gen. nov., sp. nov., a novel member of family Burkholderiaceae isolated from activated sludge collected in Shen Zhen, China.</title>
        <authorList>
            <person name="Wang X."/>
        </authorList>
    </citation>
    <scope>NUCLEOTIDE SEQUENCE</scope>
    <source>
        <strain evidence="13">DQS-5</strain>
    </source>
</reference>
<dbReference type="EC" id="4.2.1.49" evidence="3 9"/>
<dbReference type="PANTHER" id="PTHR12216:SF4">
    <property type="entry name" value="UROCANATE HYDRATASE"/>
    <property type="match status" value="1"/>
</dbReference>
<feature type="binding site" evidence="9">
    <location>
        <begin position="177"/>
        <end position="179"/>
    </location>
    <ligand>
        <name>NAD(+)</name>
        <dbReference type="ChEBI" id="CHEBI:57540"/>
    </ligand>
</feature>
<dbReference type="NCBIfam" id="TIGR01228">
    <property type="entry name" value="hutU"/>
    <property type="match status" value="1"/>
</dbReference>
<dbReference type="Pfam" id="PF01175">
    <property type="entry name" value="Urocanase"/>
    <property type="match status" value="1"/>
</dbReference>
<name>A0ABT7E0V4_9NEIS</name>
<feature type="binding site" evidence="9">
    <location>
        <begin position="53"/>
        <end position="54"/>
    </location>
    <ligand>
        <name>NAD(+)</name>
        <dbReference type="ChEBI" id="CHEBI:57540"/>
    </ligand>
</feature>
<evidence type="ECO:0000313" key="13">
    <source>
        <dbReference type="EMBL" id="MDK2124542.1"/>
    </source>
</evidence>
<protein>
    <recommendedName>
        <fullName evidence="3 9">Urocanate hydratase</fullName>
        <shortName evidence="9">Urocanase</shortName>
        <ecNumber evidence="3 9">4.2.1.49</ecNumber>
    </recommendedName>
    <alternativeName>
        <fullName evidence="7 9">Imidazolonepropionate hydrolase</fullName>
    </alternativeName>
</protein>
<evidence type="ECO:0000259" key="11">
    <source>
        <dbReference type="Pfam" id="PF17391"/>
    </source>
</evidence>
<feature type="binding site" evidence="9">
    <location>
        <position position="197"/>
    </location>
    <ligand>
        <name>NAD(+)</name>
        <dbReference type="ChEBI" id="CHEBI:57540"/>
    </ligand>
</feature>
<evidence type="ECO:0000256" key="9">
    <source>
        <dbReference type="HAMAP-Rule" id="MF_00577"/>
    </source>
</evidence>
<dbReference type="Gene3D" id="3.40.50.10730">
    <property type="entry name" value="Urocanase like domains"/>
    <property type="match status" value="1"/>
</dbReference>
<feature type="binding site" evidence="9">
    <location>
        <position position="323"/>
    </location>
    <ligand>
        <name>NAD(+)</name>
        <dbReference type="ChEBI" id="CHEBI:57540"/>
    </ligand>
</feature>
<dbReference type="InterPro" id="IPR036190">
    <property type="entry name" value="Urocanase_sf"/>
</dbReference>
<feature type="binding site" evidence="9">
    <location>
        <position position="202"/>
    </location>
    <ligand>
        <name>NAD(+)</name>
        <dbReference type="ChEBI" id="CHEBI:57540"/>
    </ligand>
</feature>
<evidence type="ECO:0000256" key="3">
    <source>
        <dbReference type="ARBA" id="ARBA00011992"/>
    </source>
</evidence>
<evidence type="ECO:0000256" key="6">
    <source>
        <dbReference type="ARBA" id="ARBA00023239"/>
    </source>
</evidence>
<dbReference type="Gene3D" id="3.40.1770.10">
    <property type="entry name" value="Urocanase superfamily"/>
    <property type="match status" value="1"/>
</dbReference>
<feature type="domain" description="Urocanase C-terminal" evidence="12">
    <location>
        <begin position="352"/>
        <end position="546"/>
    </location>
</feature>